<keyword evidence="1" id="KW-0472">Membrane</keyword>
<evidence type="ECO:0000313" key="3">
    <source>
        <dbReference type="Proteomes" id="UP000176421"/>
    </source>
</evidence>
<protein>
    <recommendedName>
        <fullName evidence="4">Prepilin-type N-terminal cleavage/methylation domain-containing protein</fullName>
    </recommendedName>
</protein>
<accession>A0A1G2I1C9</accession>
<evidence type="ECO:0008006" key="4">
    <source>
        <dbReference type="Google" id="ProtNLM"/>
    </source>
</evidence>
<reference evidence="2 3" key="1">
    <citation type="journal article" date="2016" name="Nat. Commun.">
        <title>Thousands of microbial genomes shed light on interconnected biogeochemical processes in an aquifer system.</title>
        <authorList>
            <person name="Anantharaman K."/>
            <person name="Brown C.T."/>
            <person name="Hug L.A."/>
            <person name="Sharon I."/>
            <person name="Castelle C.J."/>
            <person name="Probst A.J."/>
            <person name="Thomas B.C."/>
            <person name="Singh A."/>
            <person name="Wilkins M.J."/>
            <person name="Karaoz U."/>
            <person name="Brodie E.L."/>
            <person name="Williams K.H."/>
            <person name="Hubbard S.S."/>
            <person name="Banfield J.F."/>
        </authorList>
    </citation>
    <scope>NUCLEOTIDE SEQUENCE [LARGE SCALE GENOMIC DNA]</scope>
</reference>
<name>A0A1G2I1C9_9BACT</name>
<dbReference type="InterPro" id="IPR012902">
    <property type="entry name" value="N_methyl_site"/>
</dbReference>
<dbReference type="InterPro" id="IPR045584">
    <property type="entry name" value="Pilin-like"/>
</dbReference>
<dbReference type="AlphaFoldDB" id="A0A1G2I1C9"/>
<sequence length="167" mass="18747">MELPNILRQTKGFTLIEILIAMVVLGIIASLGLFISLDFYRTYAFNSEGNVILSVLKRVRNQSMNNINGVRHGVHFEDNSGLKYIMFECPTLTPNCTSYDPSYPQIEMDSSWGISFISPTPPLPFDVMFDQLSGDCTTCQISDITITVSYAIKKYDILINKEGGISW</sequence>
<dbReference type="Pfam" id="PF07963">
    <property type="entry name" value="N_methyl"/>
    <property type="match status" value="1"/>
</dbReference>
<dbReference type="EMBL" id="MHOS01000019">
    <property type="protein sequence ID" value="OGZ68624.1"/>
    <property type="molecule type" value="Genomic_DNA"/>
</dbReference>
<dbReference type="Proteomes" id="UP000176421">
    <property type="component" value="Unassembled WGS sequence"/>
</dbReference>
<comment type="caution">
    <text evidence="2">The sequence shown here is derived from an EMBL/GenBank/DDBJ whole genome shotgun (WGS) entry which is preliminary data.</text>
</comment>
<proteinExistence type="predicted"/>
<dbReference type="STRING" id="1802206.A3D35_01210"/>
<dbReference type="SUPFAM" id="SSF54523">
    <property type="entry name" value="Pili subunits"/>
    <property type="match status" value="1"/>
</dbReference>
<keyword evidence="1" id="KW-0812">Transmembrane</keyword>
<evidence type="ECO:0000256" key="1">
    <source>
        <dbReference type="SAM" id="Phobius"/>
    </source>
</evidence>
<gene>
    <name evidence="2" type="ORF">A3D35_01210</name>
</gene>
<dbReference type="PROSITE" id="PS00409">
    <property type="entry name" value="PROKAR_NTER_METHYL"/>
    <property type="match status" value="1"/>
</dbReference>
<dbReference type="NCBIfam" id="TIGR02532">
    <property type="entry name" value="IV_pilin_GFxxxE"/>
    <property type="match status" value="1"/>
</dbReference>
<keyword evidence="1" id="KW-1133">Transmembrane helix</keyword>
<organism evidence="2 3">
    <name type="scientific">Candidatus Staskawiczbacteria bacterium RIFCSPHIGHO2_02_FULL_34_9</name>
    <dbReference type="NCBI Taxonomy" id="1802206"/>
    <lineage>
        <taxon>Bacteria</taxon>
        <taxon>Candidatus Staskawicziibacteriota</taxon>
    </lineage>
</organism>
<evidence type="ECO:0000313" key="2">
    <source>
        <dbReference type="EMBL" id="OGZ68624.1"/>
    </source>
</evidence>
<feature type="transmembrane region" description="Helical" evidence="1">
    <location>
        <begin position="12"/>
        <end position="37"/>
    </location>
</feature>